<proteinExistence type="predicted"/>
<keyword evidence="2" id="KW-1185">Reference proteome</keyword>
<dbReference type="Proteomes" id="UP000321580">
    <property type="component" value="Unassembled WGS sequence"/>
</dbReference>
<sequence length="282" mass="32717">MFALLNQLQYGLWKPWRPLTKKRNETLYKLYKWFWALPWLIRSALYILLTPIRFLNAVYFNVWVHGLWSLRDHLSEIFNPKLRGMRHMKGLKYGFFWLFGLPLRLVRHLFAGGAQLLEGLIFVIVDTVAPALTMYHGTARESSIAITKPGQWLVGSGNFAGSGIYFAIDKKVAEHYAGGRGAGVLVCARVTLGAVINLNYAPRDIYQSTKSSGDQITKWGQSQKYTTVEWWRQDSGWWEYCLLNQRNGRPVKTWRIRILYVQNLATGKKERIWGGKALWVFR</sequence>
<protein>
    <recommendedName>
        <fullName evidence="3">PARP catalytic domain-containing protein</fullName>
    </recommendedName>
</protein>
<comment type="caution">
    <text evidence="1">The sequence shown here is derived from an EMBL/GenBank/DDBJ whole genome shotgun (WGS) entry which is preliminary data.</text>
</comment>
<dbReference type="AlphaFoldDB" id="A0A5C6S2U7"/>
<name>A0A5C6S2U7_9BACT</name>
<dbReference type="SUPFAM" id="SSF56399">
    <property type="entry name" value="ADP-ribosylation"/>
    <property type="match status" value="1"/>
</dbReference>
<dbReference type="Gene3D" id="3.90.228.10">
    <property type="match status" value="1"/>
</dbReference>
<gene>
    <name evidence="1" type="ORF">FRY97_03600</name>
</gene>
<accession>A0A5C6S2U7</accession>
<evidence type="ECO:0008006" key="3">
    <source>
        <dbReference type="Google" id="ProtNLM"/>
    </source>
</evidence>
<evidence type="ECO:0000313" key="1">
    <source>
        <dbReference type="EMBL" id="TXB67942.1"/>
    </source>
</evidence>
<reference evidence="1 2" key="1">
    <citation type="submission" date="2019-08" db="EMBL/GenBank/DDBJ databases">
        <title>Genome of Phaeodactylibacter luteus.</title>
        <authorList>
            <person name="Bowman J.P."/>
        </authorList>
    </citation>
    <scope>NUCLEOTIDE SEQUENCE [LARGE SCALE GENOMIC DNA]</scope>
    <source>
        <strain evidence="1 2">KCTC 42180</strain>
    </source>
</reference>
<dbReference type="EMBL" id="VOOR01000005">
    <property type="protein sequence ID" value="TXB67942.1"/>
    <property type="molecule type" value="Genomic_DNA"/>
</dbReference>
<dbReference type="OrthoDB" id="1690999at2"/>
<organism evidence="1 2">
    <name type="scientific">Phaeodactylibacter luteus</name>
    <dbReference type="NCBI Taxonomy" id="1564516"/>
    <lineage>
        <taxon>Bacteria</taxon>
        <taxon>Pseudomonadati</taxon>
        <taxon>Bacteroidota</taxon>
        <taxon>Saprospiria</taxon>
        <taxon>Saprospirales</taxon>
        <taxon>Haliscomenobacteraceae</taxon>
        <taxon>Phaeodactylibacter</taxon>
    </lineage>
</organism>
<dbReference type="RefSeq" id="WP_147166063.1">
    <property type="nucleotide sequence ID" value="NZ_VOOR01000005.1"/>
</dbReference>
<evidence type="ECO:0000313" key="2">
    <source>
        <dbReference type="Proteomes" id="UP000321580"/>
    </source>
</evidence>